<organism evidence="2 3">
    <name type="scientific">Bacillus safensis</name>
    <dbReference type="NCBI Taxonomy" id="561879"/>
    <lineage>
        <taxon>Bacteria</taxon>
        <taxon>Bacillati</taxon>
        <taxon>Bacillota</taxon>
        <taxon>Bacilli</taxon>
        <taxon>Bacillales</taxon>
        <taxon>Bacillaceae</taxon>
        <taxon>Bacillus</taxon>
    </lineage>
</organism>
<evidence type="ECO:0000259" key="1">
    <source>
        <dbReference type="Pfam" id="PF02870"/>
    </source>
</evidence>
<accession>A0A5S9M5K8</accession>
<evidence type="ECO:0000313" key="2">
    <source>
        <dbReference type="EMBL" id="BBP88797.1"/>
    </source>
</evidence>
<dbReference type="Gene3D" id="3.30.160.70">
    <property type="entry name" value="Methylated DNA-protein cysteine methyltransferase domain"/>
    <property type="match status" value="1"/>
</dbReference>
<dbReference type="InterPro" id="IPR008332">
    <property type="entry name" value="MethylG_MeTrfase_N"/>
</dbReference>
<dbReference type="GO" id="GO:0006281">
    <property type="term" value="P:DNA repair"/>
    <property type="evidence" value="ECO:0007669"/>
    <property type="project" value="InterPro"/>
</dbReference>
<dbReference type="AlphaFoldDB" id="A0A5S9M5K8"/>
<reference evidence="2 3" key="1">
    <citation type="submission" date="2019-12" db="EMBL/GenBank/DDBJ databases">
        <title>Full genome sequence of a Bacillus safensis strain isolated from commercially available natto in Indonesia.</title>
        <authorList>
            <person name="Yoshida M."/>
            <person name="Uomi M."/>
            <person name="Waturangi D."/>
            <person name="Ekaputri J.J."/>
            <person name="Setiamarga D.H.E."/>
        </authorList>
    </citation>
    <scope>NUCLEOTIDE SEQUENCE [LARGE SCALE GENOMIC DNA]</scope>
    <source>
        <strain evidence="2 3">IDN1</strain>
    </source>
</reference>
<protein>
    <recommendedName>
        <fullName evidence="1">Methylguanine DNA methyltransferase ribonuclease-like domain-containing protein</fullName>
    </recommendedName>
</protein>
<dbReference type="GO" id="GO:0003908">
    <property type="term" value="F:methylated-DNA-[protein]-cysteine S-methyltransferase activity"/>
    <property type="evidence" value="ECO:0007669"/>
    <property type="project" value="InterPro"/>
</dbReference>
<dbReference type="Proteomes" id="UP000464658">
    <property type="component" value="Chromosome"/>
</dbReference>
<dbReference type="Pfam" id="PF02870">
    <property type="entry name" value="Methyltransf_1N"/>
    <property type="match status" value="1"/>
</dbReference>
<name>A0A5S9M5K8_BACIA</name>
<feature type="domain" description="Methylguanine DNA methyltransferase ribonuclease-like" evidence="1">
    <location>
        <begin position="1"/>
        <end position="32"/>
    </location>
</feature>
<gene>
    <name evidence="2" type="ORF">BsIDN1_24150</name>
</gene>
<evidence type="ECO:0000313" key="3">
    <source>
        <dbReference type="Proteomes" id="UP000464658"/>
    </source>
</evidence>
<dbReference type="EMBL" id="AP021906">
    <property type="protein sequence ID" value="BBP88797.1"/>
    <property type="molecule type" value="Genomic_DNA"/>
</dbReference>
<proteinExistence type="predicted"/>
<sequence length="57" mass="6505">MYYTVYHAPIGELYILEKDGAIIEVMFDDEPFLKKKAGSESKASRYACLTRSEKAAR</sequence>